<organism evidence="1 2">
    <name type="scientific">Flavobacterium fluvii</name>
    <dbReference type="NCBI Taxonomy" id="468056"/>
    <lineage>
        <taxon>Bacteria</taxon>
        <taxon>Pseudomonadati</taxon>
        <taxon>Bacteroidota</taxon>
        <taxon>Flavobacteriia</taxon>
        <taxon>Flavobacteriales</taxon>
        <taxon>Flavobacteriaceae</taxon>
        <taxon>Flavobacterium</taxon>
    </lineage>
</organism>
<keyword evidence="2" id="KW-1185">Reference proteome</keyword>
<evidence type="ECO:0000313" key="2">
    <source>
        <dbReference type="Proteomes" id="UP000184516"/>
    </source>
</evidence>
<name>A0A1M5HUU4_9FLAO</name>
<reference evidence="2" key="1">
    <citation type="submission" date="2016-11" db="EMBL/GenBank/DDBJ databases">
        <authorList>
            <person name="Varghese N."/>
            <person name="Submissions S."/>
        </authorList>
    </citation>
    <scope>NUCLEOTIDE SEQUENCE [LARGE SCALE GENOMIC DNA]</scope>
    <source>
        <strain evidence="2">DSM 19978</strain>
    </source>
</reference>
<proteinExistence type="predicted"/>
<dbReference type="RefSeq" id="WP_073369431.1">
    <property type="nucleotide sequence ID" value="NZ_FQWB01000002.1"/>
</dbReference>
<dbReference type="Proteomes" id="UP000184516">
    <property type="component" value="Unassembled WGS sequence"/>
</dbReference>
<evidence type="ECO:0000313" key="1">
    <source>
        <dbReference type="EMBL" id="SHG19744.1"/>
    </source>
</evidence>
<gene>
    <name evidence="1" type="ORF">SAMN05443549_102389</name>
</gene>
<dbReference type="EMBL" id="FQWB01000002">
    <property type="protein sequence ID" value="SHG19744.1"/>
    <property type="molecule type" value="Genomic_DNA"/>
</dbReference>
<dbReference type="AlphaFoldDB" id="A0A1M5HUU4"/>
<accession>A0A1M5HUU4</accession>
<sequence>MEKVTVKNLIEFRGKNERTKITFVNNLKKEKNNSDEASGGDYWISCLSAIRNTYKSDNVDLLDEKIDLLRDKIKVSDIKRIKDQFQRNIDIINNFKDYDFRHLKPNVNLTFLTQHKYQSILDIKGFPIEAKPCHIFTFSNNNSEEIGGIWFVVQLEGFKKSELGMFADILYRYLNKHYSKDFYVNPDYCIAIDLYNGQEVSYTEIENGKIPELIDSTLDDLNKI</sequence>
<protein>
    <submittedName>
        <fullName evidence="1">Uncharacterized protein</fullName>
    </submittedName>
</protein>
<dbReference type="OrthoDB" id="660153at2"/>